<sequence>MKSAQYVPHLLASCSPSTPSMEIRLTSKQTVFTTGDTLQGELVLHRINAPHDARVSIALIGRTTTTVTKTMPFPNSGSTLDYTFLQMHHIEPQETWHRHCNFPFSFVIPDALPFDPCAEHVPSGMAAPRGKGHLQLPPSVNYSLDTLCPEMCGITYSIHAKMHIGAQRLHATRQIQILPQYPEEPPRLWPEGEGSEMQMSDSTGLRMSLLGAKAGNVTVRAREAKPLYLPADQQHRSTMAPIRLDVHLDGLHVGPSFPDNCQVKVTLEAVTYFTSLPMVELPSWQSTVNGRGQLFRARVCSWKNKSMGLKWTEKADDSHTASIVVPIPVSDGMAVVPTFRHCYVAREYFARVEVALGSSKTLRVKVPVQIYNSQQC</sequence>
<evidence type="ECO:0000259" key="2">
    <source>
        <dbReference type="Pfam" id="PF04426"/>
    </source>
</evidence>
<gene>
    <name evidence="3" type="ORF">BDV26DRAFT_298908</name>
</gene>
<protein>
    <recommendedName>
        <fullName evidence="2">Bul1 C-terminal domain-containing protein</fullName>
    </recommendedName>
</protein>
<dbReference type="PANTHER" id="PTHR11188:SF17">
    <property type="entry name" value="FI21816P1"/>
    <property type="match status" value="1"/>
</dbReference>
<dbReference type="GO" id="GO:0005737">
    <property type="term" value="C:cytoplasm"/>
    <property type="evidence" value="ECO:0007669"/>
    <property type="project" value="TreeGrafter"/>
</dbReference>
<dbReference type="InterPro" id="IPR050357">
    <property type="entry name" value="Arrestin_domain-protein"/>
</dbReference>
<dbReference type="Proteomes" id="UP000326198">
    <property type="component" value="Unassembled WGS sequence"/>
</dbReference>
<evidence type="ECO:0000313" key="4">
    <source>
        <dbReference type="Proteomes" id="UP000326198"/>
    </source>
</evidence>
<dbReference type="Gene3D" id="2.60.40.640">
    <property type="match status" value="1"/>
</dbReference>
<proteinExistence type="inferred from homology"/>
<dbReference type="GO" id="GO:0015031">
    <property type="term" value="P:protein transport"/>
    <property type="evidence" value="ECO:0007669"/>
    <property type="project" value="TreeGrafter"/>
</dbReference>
<evidence type="ECO:0000313" key="3">
    <source>
        <dbReference type="EMBL" id="KAE8371302.1"/>
    </source>
</evidence>
<feature type="domain" description="Bul1 C-terminal" evidence="2">
    <location>
        <begin position="304"/>
        <end position="372"/>
    </location>
</feature>
<dbReference type="Pfam" id="PF04426">
    <property type="entry name" value="Bul1_C"/>
    <property type="match status" value="1"/>
</dbReference>
<reference evidence="3 4" key="1">
    <citation type="submission" date="2019-04" db="EMBL/GenBank/DDBJ databases">
        <title>Friends and foes A comparative genomics studyof 23 Aspergillus species from section Flavi.</title>
        <authorList>
            <consortium name="DOE Joint Genome Institute"/>
            <person name="Kjaerbolling I."/>
            <person name="Vesth T."/>
            <person name="Frisvad J.C."/>
            <person name="Nybo J.L."/>
            <person name="Theobald S."/>
            <person name="Kildgaard S."/>
            <person name="Isbrandt T."/>
            <person name="Kuo A."/>
            <person name="Sato A."/>
            <person name="Lyhne E.K."/>
            <person name="Kogle M.E."/>
            <person name="Wiebenga A."/>
            <person name="Kun R.S."/>
            <person name="Lubbers R.J."/>
            <person name="Makela M.R."/>
            <person name="Barry K."/>
            <person name="Chovatia M."/>
            <person name="Clum A."/>
            <person name="Daum C."/>
            <person name="Haridas S."/>
            <person name="He G."/>
            <person name="LaButti K."/>
            <person name="Lipzen A."/>
            <person name="Mondo S."/>
            <person name="Riley R."/>
            <person name="Salamov A."/>
            <person name="Simmons B.A."/>
            <person name="Magnuson J.K."/>
            <person name="Henrissat B."/>
            <person name="Mortensen U.H."/>
            <person name="Larsen T.O."/>
            <person name="Devries R.P."/>
            <person name="Grigoriev I.V."/>
            <person name="Machida M."/>
            <person name="Baker S.E."/>
            <person name="Andersen M.R."/>
        </authorList>
    </citation>
    <scope>NUCLEOTIDE SEQUENCE [LARGE SCALE GENOMIC DNA]</scope>
    <source>
        <strain evidence="3 4">IBT 29228</strain>
    </source>
</reference>
<comment type="similarity">
    <text evidence="1">Belongs to the arrestin family.</text>
</comment>
<organism evidence="3 4">
    <name type="scientific">Aspergillus bertholletiae</name>
    <dbReference type="NCBI Taxonomy" id="1226010"/>
    <lineage>
        <taxon>Eukaryota</taxon>
        <taxon>Fungi</taxon>
        <taxon>Dikarya</taxon>
        <taxon>Ascomycota</taxon>
        <taxon>Pezizomycotina</taxon>
        <taxon>Eurotiomycetes</taxon>
        <taxon>Eurotiomycetidae</taxon>
        <taxon>Eurotiales</taxon>
        <taxon>Aspergillaceae</taxon>
        <taxon>Aspergillus</taxon>
        <taxon>Aspergillus subgen. Circumdati</taxon>
    </lineage>
</organism>
<keyword evidence="4" id="KW-1185">Reference proteome</keyword>
<name>A0A5N7AN41_9EURO</name>
<dbReference type="EMBL" id="ML736440">
    <property type="protein sequence ID" value="KAE8371302.1"/>
    <property type="molecule type" value="Genomic_DNA"/>
</dbReference>
<dbReference type="InterPro" id="IPR014752">
    <property type="entry name" value="Arrestin-like_C"/>
</dbReference>
<dbReference type="OrthoDB" id="2283785at2759"/>
<evidence type="ECO:0000256" key="1">
    <source>
        <dbReference type="ARBA" id="ARBA00005298"/>
    </source>
</evidence>
<dbReference type="AlphaFoldDB" id="A0A5N7AN41"/>
<dbReference type="PANTHER" id="PTHR11188">
    <property type="entry name" value="ARRESTIN DOMAIN CONTAINING PROTEIN"/>
    <property type="match status" value="1"/>
</dbReference>
<dbReference type="InterPro" id="IPR022794">
    <property type="entry name" value="Bul1_C"/>
</dbReference>
<accession>A0A5N7AN41</accession>